<evidence type="ECO:0000256" key="2">
    <source>
        <dbReference type="ARBA" id="ARBA00022801"/>
    </source>
</evidence>
<organism evidence="5 6">
    <name type="scientific">Nocardia iowensis</name>
    <dbReference type="NCBI Taxonomy" id="204891"/>
    <lineage>
        <taxon>Bacteria</taxon>
        <taxon>Bacillati</taxon>
        <taxon>Actinomycetota</taxon>
        <taxon>Actinomycetes</taxon>
        <taxon>Mycobacteriales</taxon>
        <taxon>Nocardiaceae</taxon>
        <taxon>Nocardia</taxon>
    </lineage>
</organism>
<dbReference type="PROSITE" id="PS51257">
    <property type="entry name" value="PROKAR_LIPOPROTEIN"/>
    <property type="match status" value="1"/>
</dbReference>
<evidence type="ECO:0000313" key="6">
    <source>
        <dbReference type="Proteomes" id="UP000694257"/>
    </source>
</evidence>
<dbReference type="Proteomes" id="UP000694257">
    <property type="component" value="Chromosome"/>
</dbReference>
<protein>
    <submittedName>
        <fullName evidence="5">Alkaline phosphatase</fullName>
        <ecNumber evidence="5">3.1.3.1</ecNumber>
    </submittedName>
</protein>
<name>A0ABX8RHY0_NOCIO</name>
<keyword evidence="4" id="KW-0732">Signal</keyword>
<evidence type="ECO:0000256" key="1">
    <source>
        <dbReference type="ARBA" id="ARBA00022723"/>
    </source>
</evidence>
<sequence>MQQRKRSRFSAAAALATTVLVAASGLAGCGTSRDEAADRVHNIIFLLGDGMGRSHITAARQRFYGASGQLNMEKLPHIGAVSTYAVEPNSTQPVLVTDSASSATAWSSGVKTYNAAIGVDAYGKAVPTLMEQAKAAGFATGNVTTAEVTDATPAAMYSHALLRSCQGPTFSESSCLPKKADGSFEAVPDDKTVITPIADQIARTATADVILGGGLSRFTPEDQKLLQDNGYAVLGSMGDPAMAAQTAVSQRTATKQDLSAVSSAKVIGLFSRGNMTVEQAKATLPDTAPQRQEPTLTEMTTKAIDLLSKAKGDKGFLLQVEGAQIDKRSHTNEAAQALGELKAFDDAVAAAMDFAERDGHTLVIVTADHEGGGLGIVEPGNFTNAESVSLPPNIDPGNPANNGIPLRDNEQLLDTNRSRGPLNAPQADPQTFAPATLRTPDDPADITDGSPDASLWLTYLYGDHTGADVQIYTYGPASTQFATTQDNTDLYTKMHAALLK</sequence>
<dbReference type="PANTHER" id="PTHR11596:SF5">
    <property type="entry name" value="ALKALINE PHOSPHATASE"/>
    <property type="match status" value="1"/>
</dbReference>
<keyword evidence="6" id="KW-1185">Reference proteome</keyword>
<feature type="chain" id="PRO_5047467528" evidence="4">
    <location>
        <begin position="23"/>
        <end position="500"/>
    </location>
</feature>
<accession>A0ABX8RHY0</accession>
<evidence type="ECO:0000313" key="5">
    <source>
        <dbReference type="EMBL" id="QXN88602.1"/>
    </source>
</evidence>
<keyword evidence="1" id="KW-0479">Metal-binding</keyword>
<dbReference type="SMART" id="SM00098">
    <property type="entry name" value="alkPPc"/>
    <property type="match status" value="1"/>
</dbReference>
<reference evidence="5 6" key="1">
    <citation type="submission" date="2021-07" db="EMBL/GenBank/DDBJ databases">
        <title>Whole Genome Sequence of Nocardia Iowensis.</title>
        <authorList>
            <person name="Lamm A."/>
            <person name="Collins-Fairclough A.M."/>
            <person name="Bunk B."/>
            <person name="Sproer C."/>
        </authorList>
    </citation>
    <scope>NUCLEOTIDE SEQUENCE [LARGE SCALE GENOMIC DNA]</scope>
    <source>
        <strain evidence="5 6">NRRL 5646</strain>
    </source>
</reference>
<dbReference type="EMBL" id="CP078145">
    <property type="protein sequence ID" value="QXN88602.1"/>
    <property type="molecule type" value="Genomic_DNA"/>
</dbReference>
<evidence type="ECO:0000256" key="4">
    <source>
        <dbReference type="SAM" id="SignalP"/>
    </source>
</evidence>
<dbReference type="RefSeq" id="WP_218469485.1">
    <property type="nucleotide sequence ID" value="NZ_BAABJN010000013.1"/>
</dbReference>
<gene>
    <name evidence="5" type="ORF">KV110_23715</name>
</gene>
<proteinExistence type="predicted"/>
<dbReference type="PROSITE" id="PS00123">
    <property type="entry name" value="ALKALINE_PHOSPHATASE"/>
    <property type="match status" value="1"/>
</dbReference>
<dbReference type="GO" id="GO:0004035">
    <property type="term" value="F:alkaline phosphatase activity"/>
    <property type="evidence" value="ECO:0007669"/>
    <property type="project" value="UniProtKB-EC"/>
</dbReference>
<dbReference type="CDD" id="cd16012">
    <property type="entry name" value="ALP"/>
    <property type="match status" value="1"/>
</dbReference>
<feature type="region of interest" description="Disordered" evidence="3">
    <location>
        <begin position="414"/>
        <end position="443"/>
    </location>
</feature>
<dbReference type="InterPro" id="IPR018299">
    <property type="entry name" value="Alkaline_phosphatase_AS"/>
</dbReference>
<dbReference type="InterPro" id="IPR001952">
    <property type="entry name" value="Alkaline_phosphatase"/>
</dbReference>
<keyword evidence="2 5" id="KW-0378">Hydrolase</keyword>
<feature type="signal peptide" evidence="4">
    <location>
        <begin position="1"/>
        <end position="22"/>
    </location>
</feature>
<evidence type="ECO:0000256" key="3">
    <source>
        <dbReference type="SAM" id="MobiDB-lite"/>
    </source>
</evidence>
<dbReference type="EC" id="3.1.3.1" evidence="5"/>
<dbReference type="Pfam" id="PF00245">
    <property type="entry name" value="Alk_phosphatase"/>
    <property type="match status" value="1"/>
</dbReference>
<dbReference type="PANTHER" id="PTHR11596">
    <property type="entry name" value="ALKALINE PHOSPHATASE"/>
    <property type="match status" value="1"/>
</dbReference>